<dbReference type="InterPro" id="IPR039761">
    <property type="entry name" value="Bms1/Tsr1"/>
</dbReference>
<dbReference type="GO" id="GO:0003924">
    <property type="term" value="F:GTPase activity"/>
    <property type="evidence" value="ECO:0007669"/>
    <property type="project" value="TreeGrafter"/>
</dbReference>
<dbReference type="Proteomes" id="UP000507470">
    <property type="component" value="Unassembled WGS sequence"/>
</dbReference>
<dbReference type="InterPro" id="IPR036691">
    <property type="entry name" value="Endo/exonu/phosph_ase_sf"/>
</dbReference>
<dbReference type="PANTHER" id="PTHR12858">
    <property type="entry name" value="RIBOSOME BIOGENESIS PROTEIN"/>
    <property type="match status" value="1"/>
</dbReference>
<organism evidence="2 3">
    <name type="scientific">Mytilus coruscus</name>
    <name type="common">Sea mussel</name>
    <dbReference type="NCBI Taxonomy" id="42192"/>
    <lineage>
        <taxon>Eukaryota</taxon>
        <taxon>Metazoa</taxon>
        <taxon>Spiralia</taxon>
        <taxon>Lophotrochozoa</taxon>
        <taxon>Mollusca</taxon>
        <taxon>Bivalvia</taxon>
        <taxon>Autobranchia</taxon>
        <taxon>Pteriomorphia</taxon>
        <taxon>Mytilida</taxon>
        <taxon>Mytiloidea</taxon>
        <taxon>Mytilidae</taxon>
        <taxon>Mytilinae</taxon>
        <taxon>Mytilus</taxon>
    </lineage>
</organism>
<dbReference type="OrthoDB" id="10027367at2759"/>
<dbReference type="GO" id="GO:0034511">
    <property type="term" value="F:U3 snoRNA binding"/>
    <property type="evidence" value="ECO:0007669"/>
    <property type="project" value="TreeGrafter"/>
</dbReference>
<protein>
    <submittedName>
        <fullName evidence="2">BMS1</fullName>
    </submittedName>
</protein>
<keyword evidence="3" id="KW-1185">Reference proteome</keyword>
<dbReference type="InterPro" id="IPR005135">
    <property type="entry name" value="Endo/exonuclease/phosphatase"/>
</dbReference>
<dbReference type="Gene3D" id="3.60.10.10">
    <property type="entry name" value="Endonuclease/exonuclease/phosphatase"/>
    <property type="match status" value="1"/>
</dbReference>
<evidence type="ECO:0000313" key="2">
    <source>
        <dbReference type="EMBL" id="CAC5397553.1"/>
    </source>
</evidence>
<dbReference type="GO" id="GO:0000462">
    <property type="term" value="P:maturation of SSU-rRNA from tricistronic rRNA transcript (SSU-rRNA, 5.8S rRNA, LSU-rRNA)"/>
    <property type="evidence" value="ECO:0007669"/>
    <property type="project" value="TreeGrafter"/>
</dbReference>
<sequence length="309" mass="35032">MSLTDHYATCIRHFIKQCHQQITMQHASGDFNLPDINWQEQTITHRQYPTRTSQAFLDTVADNGLEQIVDFQTHREKTLDLILTSHPSFKLRCKPLPSIGNSDHDIVLLDIACKPLKPNPESRFEDKETSYTISRQNPCRTSTCGPPKVGKTTLFQCIVKKYAKQRLANLQGPVTVVAGKNRTLTIVVVECNNDINAMIDLAKVADLVLLLVDASLGFEMDTFEFLNICQVHGFPRIMGVLTHLDSLKQQENEKDKKETETQVLDRSIPAHLFFDLDWVPVVADSLLFWGFWVDVGDSESEGVDSYPEE</sequence>
<dbReference type="EMBL" id="CACVKT020005688">
    <property type="protein sequence ID" value="CAC5397553.1"/>
    <property type="molecule type" value="Genomic_DNA"/>
</dbReference>
<dbReference type="InterPro" id="IPR027417">
    <property type="entry name" value="P-loop_NTPase"/>
</dbReference>
<feature type="domain" description="Endonuclease/exonuclease/phosphatase" evidence="1">
    <location>
        <begin position="12"/>
        <end position="107"/>
    </location>
</feature>
<dbReference type="GO" id="GO:0000479">
    <property type="term" value="P:endonucleolytic cleavage of tricistronic rRNA transcript (SSU-rRNA, 5.8S rRNA, LSU-rRNA)"/>
    <property type="evidence" value="ECO:0007669"/>
    <property type="project" value="TreeGrafter"/>
</dbReference>
<reference evidence="2 3" key="1">
    <citation type="submission" date="2020-06" db="EMBL/GenBank/DDBJ databases">
        <authorList>
            <person name="Li R."/>
            <person name="Bekaert M."/>
        </authorList>
    </citation>
    <scope>NUCLEOTIDE SEQUENCE [LARGE SCALE GENOMIC DNA]</scope>
    <source>
        <strain evidence="3">wild</strain>
    </source>
</reference>
<evidence type="ECO:0000313" key="3">
    <source>
        <dbReference type="Proteomes" id="UP000507470"/>
    </source>
</evidence>
<dbReference type="PANTHER" id="PTHR12858:SF2">
    <property type="entry name" value="RIBOSOME BIOGENESIS PROTEIN BMS1 HOMOLOG"/>
    <property type="match status" value="1"/>
</dbReference>
<accession>A0A6J8CM92</accession>
<dbReference type="SUPFAM" id="SSF52540">
    <property type="entry name" value="P-loop containing nucleoside triphosphate hydrolases"/>
    <property type="match status" value="1"/>
</dbReference>
<evidence type="ECO:0000259" key="1">
    <source>
        <dbReference type="Pfam" id="PF14529"/>
    </source>
</evidence>
<dbReference type="AlphaFoldDB" id="A0A6J8CM92"/>
<dbReference type="GO" id="GO:0005525">
    <property type="term" value="F:GTP binding"/>
    <property type="evidence" value="ECO:0007669"/>
    <property type="project" value="TreeGrafter"/>
</dbReference>
<dbReference type="Gene3D" id="3.40.50.300">
    <property type="entry name" value="P-loop containing nucleotide triphosphate hydrolases"/>
    <property type="match status" value="1"/>
</dbReference>
<dbReference type="GO" id="GO:0030686">
    <property type="term" value="C:90S preribosome"/>
    <property type="evidence" value="ECO:0007669"/>
    <property type="project" value="TreeGrafter"/>
</dbReference>
<name>A0A6J8CM92_MYTCO</name>
<proteinExistence type="predicted"/>
<dbReference type="Pfam" id="PF14529">
    <property type="entry name" value="Exo_endo_phos_2"/>
    <property type="match status" value="1"/>
</dbReference>
<gene>
    <name evidence="2" type="ORF">MCOR_31980</name>
</gene>
<dbReference type="Pfam" id="PF22298">
    <property type="entry name" value="Tsr1_G-like"/>
    <property type="match status" value="1"/>
</dbReference>